<accession>A0A5R8XY64</accession>
<sequence length="424" mass="49006">MNNDILKNMLILATGTASSKLITFLAIPFITRLYTPEEFGILTIFISLLAILLPFGTLKYTTAIPLPKKENTAVNLTFLILFIILIVTLSVFLIFLFFKNEIFYLFKIEKIIDFWWLIPIALLLYSLYETFNFWFTRKKQFKLLSKNMFFQTTVGTIIKLIAGYLSFGAIGLIIGQIVSQSIGFFILIVNFIKTVKITINIRYILFLLKYYVDFPKFKLPSHFLYILSFQAPLIFTSILYGTEATGQLGLAFSVLALPITLIGQTTSQAYYSEIARIGKKQPKKILSITKNLTKKLAVISILPFIVLILFAPYLFEIVFGKNWSEAGEFARILSIFLLGQFISSPLMQVFNVINKQKDVLFIHLRRLIYVLIIFAYGNYYEISILHLLIIYSVILTIHYFQVYYQIIRILKQNQIINSLQKEEK</sequence>
<dbReference type="Pfam" id="PF13440">
    <property type="entry name" value="Polysacc_synt_3"/>
    <property type="match status" value="1"/>
</dbReference>
<feature type="transmembrane region" description="Helical" evidence="6">
    <location>
        <begin position="292"/>
        <end position="314"/>
    </location>
</feature>
<name>A0A5R8XY64_9BACT</name>
<organism evidence="7 8">
    <name type="scientific">Arcobacter arenosus</name>
    <dbReference type="NCBI Taxonomy" id="2576037"/>
    <lineage>
        <taxon>Bacteria</taxon>
        <taxon>Pseudomonadati</taxon>
        <taxon>Campylobacterota</taxon>
        <taxon>Epsilonproteobacteria</taxon>
        <taxon>Campylobacterales</taxon>
        <taxon>Arcobacteraceae</taxon>
        <taxon>Arcobacter</taxon>
    </lineage>
</organism>
<feature type="transmembrane region" description="Helical" evidence="6">
    <location>
        <begin position="359"/>
        <end position="377"/>
    </location>
</feature>
<keyword evidence="4 6" id="KW-1133">Transmembrane helix</keyword>
<dbReference type="InterPro" id="IPR050833">
    <property type="entry name" value="Poly_Biosynth_Transport"/>
</dbReference>
<dbReference type="AlphaFoldDB" id="A0A5R8XY64"/>
<proteinExistence type="predicted"/>
<gene>
    <name evidence="7" type="ORF">FDK22_11235</name>
</gene>
<feature type="transmembrane region" description="Helical" evidence="6">
    <location>
        <begin position="73"/>
        <end position="98"/>
    </location>
</feature>
<feature type="transmembrane region" description="Helical" evidence="6">
    <location>
        <begin position="184"/>
        <end position="211"/>
    </location>
</feature>
<dbReference type="RefSeq" id="WP_138153070.1">
    <property type="nucleotide sequence ID" value="NZ_VANU01000005.1"/>
</dbReference>
<dbReference type="GO" id="GO:0005886">
    <property type="term" value="C:plasma membrane"/>
    <property type="evidence" value="ECO:0007669"/>
    <property type="project" value="UniProtKB-SubCell"/>
</dbReference>
<dbReference type="PANTHER" id="PTHR30250">
    <property type="entry name" value="PST FAMILY PREDICTED COLANIC ACID TRANSPORTER"/>
    <property type="match status" value="1"/>
</dbReference>
<dbReference type="Proteomes" id="UP000308901">
    <property type="component" value="Unassembled WGS sequence"/>
</dbReference>
<evidence type="ECO:0008006" key="9">
    <source>
        <dbReference type="Google" id="ProtNLM"/>
    </source>
</evidence>
<feature type="transmembrane region" description="Helical" evidence="6">
    <location>
        <begin position="156"/>
        <end position="178"/>
    </location>
</feature>
<evidence type="ECO:0000313" key="7">
    <source>
        <dbReference type="EMBL" id="TLP36816.1"/>
    </source>
</evidence>
<keyword evidence="8" id="KW-1185">Reference proteome</keyword>
<keyword evidence="3 6" id="KW-0812">Transmembrane</keyword>
<reference evidence="7 8" key="1">
    <citation type="submission" date="2019-05" db="EMBL/GenBank/DDBJ databases">
        <title>Arcobacter sp. nov., isolated from sea sediment.</title>
        <authorList>
            <person name="Kim W."/>
        </authorList>
    </citation>
    <scope>NUCLEOTIDE SEQUENCE [LARGE SCALE GENOMIC DNA]</scope>
    <source>
        <strain evidence="7 8">CAU 1517</strain>
    </source>
</reference>
<feature type="transmembrane region" description="Helical" evidence="6">
    <location>
        <begin position="114"/>
        <end position="135"/>
    </location>
</feature>
<comment type="caution">
    <text evidence="7">The sequence shown here is derived from an EMBL/GenBank/DDBJ whole genome shotgun (WGS) entry which is preliminary data.</text>
</comment>
<keyword evidence="2" id="KW-1003">Cell membrane</keyword>
<evidence type="ECO:0000256" key="2">
    <source>
        <dbReference type="ARBA" id="ARBA00022475"/>
    </source>
</evidence>
<evidence type="ECO:0000256" key="5">
    <source>
        <dbReference type="ARBA" id="ARBA00023136"/>
    </source>
</evidence>
<feature type="transmembrane region" description="Helical" evidence="6">
    <location>
        <begin position="39"/>
        <end position="61"/>
    </location>
</feature>
<comment type="subcellular location">
    <subcellularLocation>
        <location evidence="1">Cell membrane</location>
        <topology evidence="1">Multi-pass membrane protein</topology>
    </subcellularLocation>
</comment>
<dbReference type="EMBL" id="VANU01000005">
    <property type="protein sequence ID" value="TLP36816.1"/>
    <property type="molecule type" value="Genomic_DNA"/>
</dbReference>
<evidence type="ECO:0000313" key="8">
    <source>
        <dbReference type="Proteomes" id="UP000308901"/>
    </source>
</evidence>
<feature type="transmembrane region" description="Helical" evidence="6">
    <location>
        <begin position="329"/>
        <end position="347"/>
    </location>
</feature>
<evidence type="ECO:0000256" key="3">
    <source>
        <dbReference type="ARBA" id="ARBA00022692"/>
    </source>
</evidence>
<feature type="transmembrane region" description="Helical" evidence="6">
    <location>
        <begin position="9"/>
        <end position="27"/>
    </location>
</feature>
<dbReference type="PANTHER" id="PTHR30250:SF28">
    <property type="entry name" value="POLYSACCHARIDE BIOSYNTHESIS PROTEIN"/>
    <property type="match status" value="1"/>
</dbReference>
<keyword evidence="5 6" id="KW-0472">Membrane</keyword>
<evidence type="ECO:0000256" key="1">
    <source>
        <dbReference type="ARBA" id="ARBA00004651"/>
    </source>
</evidence>
<dbReference type="OrthoDB" id="3831435at2"/>
<evidence type="ECO:0000256" key="4">
    <source>
        <dbReference type="ARBA" id="ARBA00022989"/>
    </source>
</evidence>
<evidence type="ECO:0000256" key="6">
    <source>
        <dbReference type="SAM" id="Phobius"/>
    </source>
</evidence>
<feature type="transmembrane region" description="Helical" evidence="6">
    <location>
        <begin position="383"/>
        <end position="404"/>
    </location>
</feature>
<feature type="transmembrane region" description="Helical" evidence="6">
    <location>
        <begin position="248"/>
        <end position="271"/>
    </location>
</feature>
<protein>
    <recommendedName>
        <fullName evidence="9">Polysaccharide biosynthesis protein</fullName>
    </recommendedName>
</protein>
<feature type="transmembrane region" description="Helical" evidence="6">
    <location>
        <begin position="223"/>
        <end position="242"/>
    </location>
</feature>